<dbReference type="Proteomes" id="UP000830375">
    <property type="component" value="Unassembled WGS sequence"/>
</dbReference>
<feature type="transmembrane region" description="Helical" evidence="12">
    <location>
        <begin position="258"/>
        <end position="280"/>
    </location>
</feature>
<evidence type="ECO:0000256" key="3">
    <source>
        <dbReference type="ARBA" id="ARBA00022692"/>
    </source>
</evidence>
<evidence type="ECO:0000256" key="11">
    <source>
        <dbReference type="SAM" id="MobiDB-lite"/>
    </source>
</evidence>
<proteinExistence type="predicted"/>
<comment type="caution">
    <text evidence="15">The sequence shown here is derived from an EMBL/GenBank/DDBJ whole genome shotgun (WGS) entry which is preliminary data.</text>
</comment>
<dbReference type="InterPro" id="IPR036179">
    <property type="entry name" value="Ig-like_dom_sf"/>
</dbReference>
<evidence type="ECO:0000313" key="15">
    <source>
        <dbReference type="EMBL" id="KAI2664276.1"/>
    </source>
</evidence>
<feature type="domain" description="Ig-like" evidence="14">
    <location>
        <begin position="165"/>
        <end position="251"/>
    </location>
</feature>
<accession>A0ABQ8MNZ2</accession>
<dbReference type="InterPro" id="IPR007110">
    <property type="entry name" value="Ig-like_dom"/>
</dbReference>
<keyword evidence="7" id="KW-1015">Disulfide bond</keyword>
<feature type="compositionally biased region" description="Basic residues" evidence="11">
    <location>
        <begin position="390"/>
        <end position="399"/>
    </location>
</feature>
<feature type="region of interest" description="Disordered" evidence="11">
    <location>
        <begin position="335"/>
        <end position="446"/>
    </location>
</feature>
<sequence length="446" mass="49007">MKAQKEAFSWASAAFAAPLLLVLAVLIHSGQNGGFGIVIGQIGVKACVQGVNITSLETLIRGTVGGEALLSVRYTSTSQDPPVIKWQLKRDKPVTVVQSIGTEIIGNLRPEYRDRILVFENGTLLLHNLRLSDEGTYEVEISITDDTFTGESSIELTVDEPISKPHVHMLTSTVLELTENFTLNCTHETGTKTTYGWAKGGHPLLNETRLLLSADQKVLTITRVQMVDDDIYSCMVENPISSMRSLPVRLTVYKRSSLYIILSTVGIFLLVTLVTMCACWKPSKKSKRQKSKTIKPRPIPQNHHIRYQDIKPEDDAIPIMTDHERRNPVSLYILKEKDSPPGEPASTCETCTSNNSSPPSYSSSIPPPSDSLEPPARSSRRYPRTSTKSPPHHRRRKGHSQSPPAPSSPRGRGSGRASQHSAASSPARIPEDPSTPPQEPRGSPKS</sequence>
<evidence type="ECO:0000256" key="5">
    <source>
        <dbReference type="ARBA" id="ARBA00022989"/>
    </source>
</evidence>
<dbReference type="SMART" id="SM00409">
    <property type="entry name" value="IG"/>
    <property type="match status" value="2"/>
</dbReference>
<dbReference type="PANTHER" id="PTHR44888">
    <property type="entry name" value="HEPACAM FAMILY MEMBER 2-RELATED"/>
    <property type="match status" value="1"/>
</dbReference>
<keyword evidence="2" id="KW-0963">Cytoplasm</keyword>
<dbReference type="InterPro" id="IPR013106">
    <property type="entry name" value="Ig_V-set"/>
</dbReference>
<evidence type="ECO:0000256" key="1">
    <source>
        <dbReference type="ARBA" id="ARBA00004496"/>
    </source>
</evidence>
<dbReference type="EMBL" id="JACTAM010000005">
    <property type="protein sequence ID" value="KAI2664276.1"/>
    <property type="molecule type" value="Genomic_DNA"/>
</dbReference>
<keyword evidence="9" id="KW-0393">Immunoglobulin domain</keyword>
<feature type="region of interest" description="Disordered" evidence="11">
    <location>
        <begin position="288"/>
        <end position="314"/>
    </location>
</feature>
<feature type="chain" id="PRO_5047009453" evidence="13">
    <location>
        <begin position="30"/>
        <end position="446"/>
    </location>
</feature>
<evidence type="ECO:0000256" key="10">
    <source>
        <dbReference type="ARBA" id="ARBA00046288"/>
    </source>
</evidence>
<evidence type="ECO:0000256" key="2">
    <source>
        <dbReference type="ARBA" id="ARBA00022490"/>
    </source>
</evidence>
<evidence type="ECO:0000256" key="13">
    <source>
        <dbReference type="SAM" id="SignalP"/>
    </source>
</evidence>
<dbReference type="PANTHER" id="PTHR44888:SF2">
    <property type="entry name" value="HEPATIC AND GLIAL CELL ADHESION MOLECULE"/>
    <property type="match status" value="1"/>
</dbReference>
<keyword evidence="8" id="KW-0325">Glycoprotein</keyword>
<evidence type="ECO:0000256" key="7">
    <source>
        <dbReference type="ARBA" id="ARBA00023157"/>
    </source>
</evidence>
<feature type="compositionally biased region" description="Low complexity" evidence="11">
    <location>
        <begin position="408"/>
        <end position="419"/>
    </location>
</feature>
<name>A0ABQ8MNZ2_LABRO</name>
<reference evidence="15 16" key="1">
    <citation type="submission" date="2022-01" db="EMBL/GenBank/DDBJ databases">
        <title>A high-quality chromosome-level genome assembly of rohu carp, Labeo rohita.</title>
        <authorList>
            <person name="Arick M.A. II"/>
            <person name="Hsu C.-Y."/>
            <person name="Magbanua Z."/>
            <person name="Pechanova O."/>
            <person name="Grover C."/>
            <person name="Miller E."/>
            <person name="Thrash A."/>
            <person name="Ezzel L."/>
            <person name="Alam S."/>
            <person name="Benzie J."/>
            <person name="Hamilton M."/>
            <person name="Karsi A."/>
            <person name="Lawrence M.L."/>
            <person name="Peterson D.G."/>
        </authorList>
    </citation>
    <scope>NUCLEOTIDE SEQUENCE [LARGE SCALE GENOMIC DNA]</scope>
    <source>
        <strain evidence="16">BAU-BD-2019</strain>
        <tissue evidence="15">Blood</tissue>
    </source>
</reference>
<dbReference type="InterPro" id="IPR003599">
    <property type="entry name" value="Ig_sub"/>
</dbReference>
<feature type="signal peptide" evidence="13">
    <location>
        <begin position="1"/>
        <end position="29"/>
    </location>
</feature>
<keyword evidence="5 12" id="KW-1133">Transmembrane helix</keyword>
<keyword evidence="16" id="KW-1185">Reference proteome</keyword>
<evidence type="ECO:0000259" key="14">
    <source>
        <dbReference type="PROSITE" id="PS50835"/>
    </source>
</evidence>
<evidence type="ECO:0000256" key="12">
    <source>
        <dbReference type="SAM" id="Phobius"/>
    </source>
</evidence>
<dbReference type="SUPFAM" id="SSF48726">
    <property type="entry name" value="Immunoglobulin"/>
    <property type="match status" value="2"/>
</dbReference>
<evidence type="ECO:0000313" key="16">
    <source>
        <dbReference type="Proteomes" id="UP000830375"/>
    </source>
</evidence>
<keyword evidence="4 13" id="KW-0732">Signal</keyword>
<dbReference type="InterPro" id="IPR013783">
    <property type="entry name" value="Ig-like_fold"/>
</dbReference>
<keyword evidence="6 12" id="KW-0472">Membrane</keyword>
<comment type="subcellular location">
    <subcellularLocation>
        <location evidence="1">Cytoplasm</location>
    </subcellularLocation>
    <subcellularLocation>
        <location evidence="10">Endomembrane system</location>
        <topology evidence="10">Single-pass type I membrane protein</topology>
    </subcellularLocation>
</comment>
<dbReference type="Pfam" id="PF07686">
    <property type="entry name" value="V-set"/>
    <property type="match status" value="1"/>
</dbReference>
<feature type="compositionally biased region" description="Low complexity" evidence="11">
    <location>
        <begin position="346"/>
        <end position="375"/>
    </location>
</feature>
<gene>
    <name evidence="15" type="ORF">H4Q32_002444</name>
</gene>
<organism evidence="15 16">
    <name type="scientific">Labeo rohita</name>
    <name type="common">Indian major carp</name>
    <name type="synonym">Cyprinus rohita</name>
    <dbReference type="NCBI Taxonomy" id="84645"/>
    <lineage>
        <taxon>Eukaryota</taxon>
        <taxon>Metazoa</taxon>
        <taxon>Chordata</taxon>
        <taxon>Craniata</taxon>
        <taxon>Vertebrata</taxon>
        <taxon>Euteleostomi</taxon>
        <taxon>Actinopterygii</taxon>
        <taxon>Neopterygii</taxon>
        <taxon>Teleostei</taxon>
        <taxon>Ostariophysi</taxon>
        <taxon>Cypriniformes</taxon>
        <taxon>Cyprinidae</taxon>
        <taxon>Labeoninae</taxon>
        <taxon>Labeonini</taxon>
        <taxon>Labeo</taxon>
    </lineage>
</organism>
<evidence type="ECO:0000256" key="4">
    <source>
        <dbReference type="ARBA" id="ARBA00022729"/>
    </source>
</evidence>
<dbReference type="Gene3D" id="2.60.40.10">
    <property type="entry name" value="Immunoglobulins"/>
    <property type="match status" value="2"/>
</dbReference>
<evidence type="ECO:0000256" key="6">
    <source>
        <dbReference type="ARBA" id="ARBA00023136"/>
    </source>
</evidence>
<protein>
    <submittedName>
        <fullName evidence="15">Hepatocyte cell adhesion molecule</fullName>
    </submittedName>
</protein>
<dbReference type="InterPro" id="IPR052280">
    <property type="entry name" value="HEPACAM_domain"/>
</dbReference>
<dbReference type="PROSITE" id="PS50835">
    <property type="entry name" value="IG_LIKE"/>
    <property type="match status" value="1"/>
</dbReference>
<keyword evidence="3 12" id="KW-0812">Transmembrane</keyword>
<dbReference type="Pfam" id="PF13927">
    <property type="entry name" value="Ig_3"/>
    <property type="match status" value="1"/>
</dbReference>
<evidence type="ECO:0000256" key="9">
    <source>
        <dbReference type="ARBA" id="ARBA00023319"/>
    </source>
</evidence>
<evidence type="ECO:0000256" key="8">
    <source>
        <dbReference type="ARBA" id="ARBA00023180"/>
    </source>
</evidence>